<reference evidence="1" key="2">
    <citation type="journal article" date="2015" name="Data Brief">
        <title>Shoot transcriptome of the giant reed, Arundo donax.</title>
        <authorList>
            <person name="Barrero R.A."/>
            <person name="Guerrero F.D."/>
            <person name="Moolhuijzen P."/>
            <person name="Goolsby J.A."/>
            <person name="Tidwell J."/>
            <person name="Bellgard S.E."/>
            <person name="Bellgard M.I."/>
        </authorList>
    </citation>
    <scope>NUCLEOTIDE SEQUENCE</scope>
    <source>
        <tissue evidence="1">Shoot tissue taken approximately 20 cm above the soil surface</tissue>
    </source>
</reference>
<evidence type="ECO:0000313" key="1">
    <source>
        <dbReference type="EMBL" id="JAD63835.1"/>
    </source>
</evidence>
<accession>A0A0A9BRS9</accession>
<proteinExistence type="predicted"/>
<reference evidence="1" key="1">
    <citation type="submission" date="2014-09" db="EMBL/GenBank/DDBJ databases">
        <authorList>
            <person name="Magalhaes I.L.F."/>
            <person name="Oliveira U."/>
            <person name="Santos F.R."/>
            <person name="Vidigal T.H.D.A."/>
            <person name="Brescovit A.D."/>
            <person name="Santos A.J."/>
        </authorList>
    </citation>
    <scope>NUCLEOTIDE SEQUENCE</scope>
    <source>
        <tissue evidence="1">Shoot tissue taken approximately 20 cm above the soil surface</tissue>
    </source>
</reference>
<protein>
    <submittedName>
        <fullName evidence="1">Uncharacterized protein</fullName>
    </submittedName>
</protein>
<organism evidence="1">
    <name type="scientific">Arundo donax</name>
    <name type="common">Giant reed</name>
    <name type="synonym">Donax arundinaceus</name>
    <dbReference type="NCBI Taxonomy" id="35708"/>
    <lineage>
        <taxon>Eukaryota</taxon>
        <taxon>Viridiplantae</taxon>
        <taxon>Streptophyta</taxon>
        <taxon>Embryophyta</taxon>
        <taxon>Tracheophyta</taxon>
        <taxon>Spermatophyta</taxon>
        <taxon>Magnoliopsida</taxon>
        <taxon>Liliopsida</taxon>
        <taxon>Poales</taxon>
        <taxon>Poaceae</taxon>
        <taxon>PACMAD clade</taxon>
        <taxon>Arundinoideae</taxon>
        <taxon>Arundineae</taxon>
        <taxon>Arundo</taxon>
    </lineage>
</organism>
<dbReference type="EMBL" id="GBRH01234060">
    <property type="protein sequence ID" value="JAD63835.1"/>
    <property type="molecule type" value="Transcribed_RNA"/>
</dbReference>
<name>A0A0A9BRS9_ARUDO</name>
<dbReference type="AlphaFoldDB" id="A0A0A9BRS9"/>
<sequence>MKVYNDKLIEKILFAGGICIL</sequence>